<dbReference type="InterPro" id="IPR032675">
    <property type="entry name" value="LRR_dom_sf"/>
</dbReference>
<reference evidence="3 4" key="1">
    <citation type="journal article" date="2023" name="Arcadia Sci">
        <title>De novo assembly of a long-read Amblyomma americanum tick genome.</title>
        <authorList>
            <person name="Chou S."/>
            <person name="Poskanzer K.E."/>
            <person name="Rollins M."/>
            <person name="Thuy-Boun P.S."/>
        </authorList>
    </citation>
    <scope>NUCLEOTIDE SEQUENCE [LARGE SCALE GENOMIC DNA]</scope>
    <source>
        <strain evidence="3">F_SG_1</strain>
        <tissue evidence="3">Salivary glands</tissue>
    </source>
</reference>
<protein>
    <recommendedName>
        <fullName evidence="5">Ran gtpase-activating protein</fullName>
    </recommendedName>
</protein>
<dbReference type="PANTHER" id="PTHR24111:SF0">
    <property type="entry name" value="LEUCINE-RICH REPEAT-CONTAINING PROTEIN"/>
    <property type="match status" value="1"/>
</dbReference>
<feature type="compositionally biased region" description="Polar residues" evidence="2">
    <location>
        <begin position="97"/>
        <end position="111"/>
    </location>
</feature>
<evidence type="ECO:0008006" key="5">
    <source>
        <dbReference type="Google" id="ProtNLM"/>
    </source>
</evidence>
<dbReference type="SUPFAM" id="SSF52047">
    <property type="entry name" value="RNI-like"/>
    <property type="match status" value="2"/>
</dbReference>
<proteinExistence type="predicted"/>
<feature type="region of interest" description="Disordered" evidence="2">
    <location>
        <begin position="1"/>
        <end position="28"/>
    </location>
</feature>
<keyword evidence="4" id="KW-1185">Reference proteome</keyword>
<accession>A0AAQ4E4Y8</accession>
<dbReference type="Proteomes" id="UP001321473">
    <property type="component" value="Unassembled WGS sequence"/>
</dbReference>
<evidence type="ECO:0000256" key="1">
    <source>
        <dbReference type="ARBA" id="ARBA00022737"/>
    </source>
</evidence>
<feature type="region of interest" description="Disordered" evidence="2">
    <location>
        <begin position="91"/>
        <end position="134"/>
    </location>
</feature>
<evidence type="ECO:0000313" key="4">
    <source>
        <dbReference type="Proteomes" id="UP001321473"/>
    </source>
</evidence>
<gene>
    <name evidence="3" type="ORF">V5799_013749</name>
</gene>
<name>A0AAQ4E4Y8_AMBAM</name>
<comment type="caution">
    <text evidence="3">The sequence shown here is derived from an EMBL/GenBank/DDBJ whole genome shotgun (WGS) entry which is preliminary data.</text>
</comment>
<feature type="compositionally biased region" description="Basic and acidic residues" evidence="2">
    <location>
        <begin position="195"/>
        <end position="215"/>
    </location>
</feature>
<dbReference type="Gene3D" id="3.80.10.10">
    <property type="entry name" value="Ribonuclease Inhibitor"/>
    <property type="match status" value="4"/>
</dbReference>
<evidence type="ECO:0000256" key="2">
    <source>
        <dbReference type="SAM" id="MobiDB-lite"/>
    </source>
</evidence>
<evidence type="ECO:0000313" key="3">
    <source>
        <dbReference type="EMBL" id="KAK8769784.1"/>
    </source>
</evidence>
<dbReference type="AlphaFoldDB" id="A0AAQ4E4Y8"/>
<organism evidence="3 4">
    <name type="scientific">Amblyomma americanum</name>
    <name type="common">Lone star tick</name>
    <dbReference type="NCBI Taxonomy" id="6943"/>
    <lineage>
        <taxon>Eukaryota</taxon>
        <taxon>Metazoa</taxon>
        <taxon>Ecdysozoa</taxon>
        <taxon>Arthropoda</taxon>
        <taxon>Chelicerata</taxon>
        <taxon>Arachnida</taxon>
        <taxon>Acari</taxon>
        <taxon>Parasitiformes</taxon>
        <taxon>Ixodida</taxon>
        <taxon>Ixodoidea</taxon>
        <taxon>Ixodidae</taxon>
        <taxon>Amblyomminae</taxon>
        <taxon>Amblyomma</taxon>
    </lineage>
</organism>
<dbReference type="PANTHER" id="PTHR24111">
    <property type="entry name" value="LEUCINE-RICH REPEAT-CONTAINING PROTEIN 34"/>
    <property type="match status" value="1"/>
</dbReference>
<dbReference type="EMBL" id="JARKHS020022118">
    <property type="protein sequence ID" value="KAK8769784.1"/>
    <property type="molecule type" value="Genomic_DNA"/>
</dbReference>
<sequence length="1019" mass="111967">MSIAPPAPRGRGRGRGRPSASSQQLTYSGQVVVGGSASRSLPAAAAAQQPEHECMGAGRASVSCVGAVPTVADNRHLNQATDASRDVLYSAGDHQHSWPSSHRNHDTSGQASRPKPSARHPHNSSNSYSAGSQSSKMTYCNKVLDTAVVPVATRTARKVRSPPPTTVGVSAQQINNKCMDFSRAGASNVSAVPARADRKHLEQDTPETSRSDLPKHGRSAARHVSTSECGAQSRPFGAKDINVPSQGLAGGNCRPGGALGAKPFAHPSRNKNCMPGNAVEPARVTAGRATVAAGTGQLYALHLRENCPSLPPVEEIVKRLQEIQVEFQKDGLSMERQCSMMDMERCWILDNLRTFNRILMRVDMELKEEEPHKLCICSLSESVVIYSNTNWVFDACILFHLLLKRHRCIKTLDLDKTAVASGYPQVLCDALACNRGLRHLAIACWDFSPEGERTLVYSLCKMPALESICISKLSMTPSAAGRIGDMVARSKCIRKVQFLENNMSPNAGKELMQGLCRNANLEVIQLDDNALGYDGARFLGEFLATSSKLQELSLREVPCFDEQQLIVVAEGLKMNRSLYKLEIHNCCVTRGGIDRLAEVLKDNSTLKCLTVTACNLGQPETKSFAILLEFNSGLAEVNLRENLIDDIAAIWLARALKFNRHLEKLNLEANQINSQGVVALVDALTSNSALKELTLGCVDPDDEEDYKDVTGALNRAVAYDRVRLCYDMRGVFQLSAALRVNANRITSVHLDSSVDLDATCLKDLFVALAVVPCLEVLCIESQTNMDGSAARRFAKVLTTTKTLRQVQMLACNADSVALTTVMRAMKKNQSVSHLDFEFTSNETPCIDAFLDVIKYNTTLHHFGYLSTKLSELQVIARELQGNHVLTSFKIWERPGFKETIFEINEILRRNVSYLNRAVEFAMDPEKFGIQRRPAMAYEELCRTDAFRKHLARVAGPHAVAEAMRNARRHITTNLFAITGVCKGPVMCQPQPGGARQIDCLNIFCWLNIFSHLKVTDIVM</sequence>
<dbReference type="SMART" id="SM00368">
    <property type="entry name" value="LRR_RI"/>
    <property type="match status" value="4"/>
</dbReference>
<keyword evidence="1" id="KW-0677">Repeat</keyword>
<feature type="compositionally biased region" description="Low complexity" evidence="2">
    <location>
        <begin position="124"/>
        <end position="134"/>
    </location>
</feature>
<feature type="region of interest" description="Disordered" evidence="2">
    <location>
        <begin position="187"/>
        <end position="238"/>
    </location>
</feature>
<dbReference type="InterPro" id="IPR052201">
    <property type="entry name" value="LRR-containing_regulator"/>
</dbReference>